<sequence>MSEITAKYSTNTMSQKSAREALGAPDTFRGGCYVTRNGVAELFIQTAAERAEELAAQERERQAMALLRLAMMAEQDIRQGDTLSPEQALQQLRAARR</sequence>
<feature type="region of interest" description="Disordered" evidence="1">
    <location>
        <begin position="78"/>
        <end position="97"/>
    </location>
</feature>
<comment type="caution">
    <text evidence="2">The sequence shown here is derived from an EMBL/GenBank/DDBJ whole genome shotgun (WGS) entry which is preliminary data.</text>
</comment>
<evidence type="ECO:0008006" key="4">
    <source>
        <dbReference type="Google" id="ProtNLM"/>
    </source>
</evidence>
<dbReference type="Proteomes" id="UP001236258">
    <property type="component" value="Unassembled WGS sequence"/>
</dbReference>
<organism evidence="2 3">
    <name type="scientific">Alkalimonas delamerensis</name>
    <dbReference type="NCBI Taxonomy" id="265981"/>
    <lineage>
        <taxon>Bacteria</taxon>
        <taxon>Pseudomonadati</taxon>
        <taxon>Pseudomonadota</taxon>
        <taxon>Gammaproteobacteria</taxon>
        <taxon>Alkalimonas</taxon>
    </lineage>
</organism>
<gene>
    <name evidence="2" type="ORF">Q3O59_09350</name>
</gene>
<dbReference type="EMBL" id="JAUZVY010000003">
    <property type="protein sequence ID" value="MDP4529236.1"/>
    <property type="molecule type" value="Genomic_DNA"/>
</dbReference>
<evidence type="ECO:0000256" key="1">
    <source>
        <dbReference type="SAM" id="MobiDB-lite"/>
    </source>
</evidence>
<proteinExistence type="predicted"/>
<dbReference type="RefSeq" id="WP_305945329.1">
    <property type="nucleotide sequence ID" value="NZ_JAUZVY010000003.1"/>
</dbReference>
<accession>A0ABT9GQI7</accession>
<keyword evidence="3" id="KW-1185">Reference proteome</keyword>
<feature type="compositionally biased region" description="Polar residues" evidence="1">
    <location>
        <begin position="81"/>
        <end position="90"/>
    </location>
</feature>
<reference evidence="2 3" key="1">
    <citation type="submission" date="2023-08" db="EMBL/GenBank/DDBJ databases">
        <authorList>
            <person name="Joshi A."/>
            <person name="Thite S."/>
        </authorList>
    </citation>
    <scope>NUCLEOTIDE SEQUENCE [LARGE SCALE GENOMIC DNA]</scope>
    <source>
        <strain evidence="2 3">1E1</strain>
    </source>
</reference>
<evidence type="ECO:0000313" key="2">
    <source>
        <dbReference type="EMBL" id="MDP4529236.1"/>
    </source>
</evidence>
<protein>
    <recommendedName>
        <fullName evidence="4">Antitoxin ParD1/3/4</fullName>
    </recommendedName>
</protein>
<name>A0ABT9GQI7_9GAMM</name>
<evidence type="ECO:0000313" key="3">
    <source>
        <dbReference type="Proteomes" id="UP001236258"/>
    </source>
</evidence>